<feature type="non-terminal residue" evidence="2">
    <location>
        <position position="1"/>
    </location>
</feature>
<keyword evidence="1" id="KW-0472">Membrane</keyword>
<feature type="transmembrane region" description="Helical" evidence="1">
    <location>
        <begin position="132"/>
        <end position="157"/>
    </location>
</feature>
<organism evidence="2 3">
    <name type="scientific">Fusarium avenaceum</name>
    <dbReference type="NCBI Taxonomy" id="40199"/>
    <lineage>
        <taxon>Eukaryota</taxon>
        <taxon>Fungi</taxon>
        <taxon>Dikarya</taxon>
        <taxon>Ascomycota</taxon>
        <taxon>Pezizomycotina</taxon>
        <taxon>Sordariomycetes</taxon>
        <taxon>Hypocreomycetidae</taxon>
        <taxon>Hypocreales</taxon>
        <taxon>Nectriaceae</taxon>
        <taxon>Fusarium</taxon>
        <taxon>Fusarium tricinctum species complex</taxon>
    </lineage>
</organism>
<keyword evidence="3" id="KW-1185">Reference proteome</keyword>
<feature type="transmembrane region" description="Helical" evidence="1">
    <location>
        <begin position="53"/>
        <end position="75"/>
    </location>
</feature>
<dbReference type="EMBL" id="JAGPUO010000011">
    <property type="protein sequence ID" value="KAG5659837.1"/>
    <property type="molecule type" value="Genomic_DNA"/>
</dbReference>
<protein>
    <recommendedName>
        <fullName evidence="4">MARVEL domain-containing protein</fullName>
    </recommendedName>
</protein>
<feature type="transmembrane region" description="Helical" evidence="1">
    <location>
        <begin position="81"/>
        <end position="111"/>
    </location>
</feature>
<sequence>NYPLPIMAPGLPDLSQYPTGFTILRIFQAVHSIITIVVTSFTINAIVMPSNCLLIATSSMAVLFSLWMAFAHLSFSRLYNFWAAFILDTSLTVFWVVSMAVLGSQTAVLWIHGQDYCKENKCPDNLTTISTFYGYVFATCFGLAAIGFLFSCAALIFHGVVSCRQHRYNKIGVNRDSVPIDIASKHPPESTAYNV</sequence>
<keyword evidence="1" id="KW-1133">Transmembrane helix</keyword>
<evidence type="ECO:0000313" key="3">
    <source>
        <dbReference type="Proteomes" id="UP000782241"/>
    </source>
</evidence>
<name>A0A9P7GZD9_9HYPO</name>
<evidence type="ECO:0008006" key="4">
    <source>
        <dbReference type="Google" id="ProtNLM"/>
    </source>
</evidence>
<dbReference type="PANTHER" id="PTHR37451:SF4">
    <property type="entry name" value="MARVEL DOMAIN-CONTAINING PROTEIN"/>
    <property type="match status" value="1"/>
</dbReference>
<evidence type="ECO:0000256" key="1">
    <source>
        <dbReference type="SAM" id="Phobius"/>
    </source>
</evidence>
<dbReference type="AlphaFoldDB" id="A0A9P7GZD9"/>
<dbReference type="Proteomes" id="UP000782241">
    <property type="component" value="Unassembled WGS sequence"/>
</dbReference>
<feature type="transmembrane region" description="Helical" evidence="1">
    <location>
        <begin position="20"/>
        <end position="41"/>
    </location>
</feature>
<proteinExistence type="predicted"/>
<comment type="caution">
    <text evidence="2">The sequence shown here is derived from an EMBL/GenBank/DDBJ whole genome shotgun (WGS) entry which is preliminary data.</text>
</comment>
<accession>A0A9P7GZD9</accession>
<dbReference type="PANTHER" id="PTHR37451">
    <property type="entry name" value="MARVEL DOMAIN"/>
    <property type="match status" value="1"/>
</dbReference>
<reference evidence="2" key="1">
    <citation type="submission" date="2021-04" db="EMBL/GenBank/DDBJ databases">
        <title>Draft genome of Fusarium avenaceum strain F156N33, isolated from an atmospheric sample in Virginia.</title>
        <authorList>
            <person name="Yang S."/>
            <person name="Vinatzer B.A."/>
            <person name="Coleman J."/>
        </authorList>
    </citation>
    <scope>NUCLEOTIDE SEQUENCE</scope>
    <source>
        <strain evidence="2">F156N33</strain>
    </source>
</reference>
<keyword evidence="1" id="KW-0812">Transmembrane</keyword>
<gene>
    <name evidence="2" type="ORF">KAF25_002396</name>
</gene>
<evidence type="ECO:0000313" key="2">
    <source>
        <dbReference type="EMBL" id="KAG5659837.1"/>
    </source>
</evidence>